<dbReference type="RefSeq" id="WP_342161020.1">
    <property type="nucleotide sequence ID" value="NZ_JBCDNA010000003.1"/>
</dbReference>
<sequence length="265" mass="30025">MKNLIYLPFFLLNFLIVKDGVHIPSHNIVSEVKIPDNGPDVSTDLQGAWTSYEINEKGEKITITTIVMDGYLAESFYNENTREFIRTFGGSWNVEKNVFTLTLEFSSADSSKVGNVKELVFDLKGDTITFEGSDKVWTRIDDGQNGELKGAWLITGRKRDGTLTRRAPGDRKTMKILSGSRFQWIAYNTATGKFFGTGGGTYTAQNGNYTENIEFFSRDRNRVGATLSFHYEIKENEWHHSGLSSKGDPIYEIWSPRIMPLNMNE</sequence>
<evidence type="ECO:0000313" key="2">
    <source>
        <dbReference type="Proteomes" id="UP001474120"/>
    </source>
</evidence>
<name>A0ABU9L4W3_9FLAO</name>
<protein>
    <submittedName>
        <fullName evidence="1">Membrane or secreted protein</fullName>
    </submittedName>
</protein>
<organism evidence="1 2">
    <name type="scientific">Lutimonas vermicola</name>
    <dbReference type="NCBI Taxonomy" id="414288"/>
    <lineage>
        <taxon>Bacteria</taxon>
        <taxon>Pseudomonadati</taxon>
        <taxon>Bacteroidota</taxon>
        <taxon>Flavobacteriia</taxon>
        <taxon>Flavobacteriales</taxon>
        <taxon>Flavobacteriaceae</taxon>
        <taxon>Lutimonas</taxon>
    </lineage>
</organism>
<dbReference type="Proteomes" id="UP001474120">
    <property type="component" value="Unassembled WGS sequence"/>
</dbReference>
<comment type="caution">
    <text evidence="1">The sequence shown here is derived from an EMBL/GenBank/DDBJ whole genome shotgun (WGS) entry which is preliminary data.</text>
</comment>
<gene>
    <name evidence="1" type="ORF">AABB81_13175</name>
</gene>
<accession>A0ABU9L4W3</accession>
<evidence type="ECO:0000313" key="1">
    <source>
        <dbReference type="EMBL" id="MEL4456855.1"/>
    </source>
</evidence>
<keyword evidence="2" id="KW-1185">Reference proteome</keyword>
<dbReference type="EMBL" id="JBCDNA010000003">
    <property type="protein sequence ID" value="MEL4456855.1"/>
    <property type="molecule type" value="Genomic_DNA"/>
</dbReference>
<dbReference type="Gene3D" id="2.40.128.490">
    <property type="entry name" value="Uncharacterised protein PF14869, DUF4488"/>
    <property type="match status" value="1"/>
</dbReference>
<reference evidence="1 2" key="1">
    <citation type="submission" date="2024-04" db="EMBL/GenBank/DDBJ databases">
        <title>whole genome sequencing of Lutimonas vermicola strain IMCC1616.</title>
        <authorList>
            <person name="Bae S.S."/>
        </authorList>
    </citation>
    <scope>NUCLEOTIDE SEQUENCE [LARGE SCALE GENOMIC DNA]</scope>
    <source>
        <strain evidence="1 2">IMCC1616</strain>
    </source>
</reference>
<proteinExistence type="predicted"/>